<evidence type="ECO:0000313" key="2">
    <source>
        <dbReference type="Proteomes" id="UP001152888"/>
    </source>
</evidence>
<comment type="caution">
    <text evidence="1">The sequence shown here is derived from an EMBL/GenBank/DDBJ whole genome shotgun (WGS) entry which is preliminary data.</text>
</comment>
<organism evidence="1 2">
    <name type="scientific">Acanthoscelides obtectus</name>
    <name type="common">Bean weevil</name>
    <name type="synonym">Bruchus obtectus</name>
    <dbReference type="NCBI Taxonomy" id="200917"/>
    <lineage>
        <taxon>Eukaryota</taxon>
        <taxon>Metazoa</taxon>
        <taxon>Ecdysozoa</taxon>
        <taxon>Arthropoda</taxon>
        <taxon>Hexapoda</taxon>
        <taxon>Insecta</taxon>
        <taxon>Pterygota</taxon>
        <taxon>Neoptera</taxon>
        <taxon>Endopterygota</taxon>
        <taxon>Coleoptera</taxon>
        <taxon>Polyphaga</taxon>
        <taxon>Cucujiformia</taxon>
        <taxon>Chrysomeloidea</taxon>
        <taxon>Chrysomelidae</taxon>
        <taxon>Bruchinae</taxon>
        <taxon>Bruchini</taxon>
        <taxon>Acanthoscelides</taxon>
    </lineage>
</organism>
<evidence type="ECO:0000313" key="1">
    <source>
        <dbReference type="EMBL" id="CAH1968016.1"/>
    </source>
</evidence>
<name>A0A9P0P325_ACAOB</name>
<accession>A0A9P0P325</accession>
<dbReference type="AlphaFoldDB" id="A0A9P0P325"/>
<sequence>MVVWVRCEYSRCASRGQRIGVVHDTRRCNNTRMYESWPDIIHHVKSVSTISKRL</sequence>
<dbReference type="Proteomes" id="UP001152888">
    <property type="component" value="Unassembled WGS sequence"/>
</dbReference>
<gene>
    <name evidence="1" type="ORF">ACAOBT_LOCUS7653</name>
</gene>
<proteinExistence type="predicted"/>
<keyword evidence="2" id="KW-1185">Reference proteome</keyword>
<protein>
    <submittedName>
        <fullName evidence="1">Uncharacterized protein</fullName>
    </submittedName>
</protein>
<reference evidence="1" key="1">
    <citation type="submission" date="2022-03" db="EMBL/GenBank/DDBJ databases">
        <authorList>
            <person name="Sayadi A."/>
        </authorList>
    </citation>
    <scope>NUCLEOTIDE SEQUENCE</scope>
</reference>
<dbReference type="EMBL" id="CAKOFQ010006750">
    <property type="protein sequence ID" value="CAH1968016.1"/>
    <property type="molecule type" value="Genomic_DNA"/>
</dbReference>